<dbReference type="HOGENOM" id="CLU_1278431_0_0_1"/>
<dbReference type="KEGG" id="tasa:A1Q1_01301"/>
<dbReference type="Proteomes" id="UP000002748">
    <property type="component" value="Unassembled WGS sequence"/>
</dbReference>
<proteinExistence type="predicted"/>
<evidence type="ECO:0000313" key="2">
    <source>
        <dbReference type="EMBL" id="EJT49557.1"/>
    </source>
</evidence>
<protein>
    <submittedName>
        <fullName evidence="2">Uncharacterized protein</fullName>
    </submittedName>
</protein>
<name>J6F2Y6_TRIAS</name>
<dbReference type="AlphaFoldDB" id="J6F2Y6"/>
<feature type="region of interest" description="Disordered" evidence="1">
    <location>
        <begin position="167"/>
        <end position="216"/>
    </location>
</feature>
<dbReference type="GeneID" id="25984815"/>
<accession>J6F2Y6</accession>
<organism evidence="2 3">
    <name type="scientific">Trichosporon asahii var. asahii (strain ATCC 90039 / CBS 2479 / JCM 2466 / KCTC 7840 / NBRC 103889/ NCYC 2677 / UAMH 7654)</name>
    <name type="common">Yeast</name>
    <dbReference type="NCBI Taxonomy" id="1186058"/>
    <lineage>
        <taxon>Eukaryota</taxon>
        <taxon>Fungi</taxon>
        <taxon>Dikarya</taxon>
        <taxon>Basidiomycota</taxon>
        <taxon>Agaricomycotina</taxon>
        <taxon>Tremellomycetes</taxon>
        <taxon>Trichosporonales</taxon>
        <taxon>Trichosporonaceae</taxon>
        <taxon>Trichosporon</taxon>
    </lineage>
</organism>
<feature type="region of interest" description="Disordered" evidence="1">
    <location>
        <begin position="103"/>
        <end position="149"/>
    </location>
</feature>
<dbReference type="VEuPathDB" id="FungiDB:A1Q1_01301"/>
<evidence type="ECO:0000256" key="1">
    <source>
        <dbReference type="SAM" id="MobiDB-lite"/>
    </source>
</evidence>
<sequence length="216" mass="23578">MPRIAAPPLNMTPSSSSSRDQFGHIQSTDQLHCELAACRSDERALAVLRGYIAPRSENKRACDKVLNEVEVKWRATRQPQLTPVPTTLEERAIRARGATPIRSATGATFPSDMLSPEARSNLRQAEATASRAPAGPGGLPPYSERDPDPASTMMLERRLASELNELGGLSGFCVESTDPDYLDGIRETRDENESRRFSAGEAGERRSPTVADRGEE</sequence>
<reference evidence="2 3" key="1">
    <citation type="journal article" date="2012" name="Eukaryot. Cell">
        <title>Draft genome sequence of CBS 2479, the standard type strain of Trichosporon asahii.</title>
        <authorList>
            <person name="Yang R.Y."/>
            <person name="Li H.T."/>
            <person name="Zhu H."/>
            <person name="Zhou G.P."/>
            <person name="Wang M."/>
            <person name="Wang L."/>
        </authorList>
    </citation>
    <scope>NUCLEOTIDE SEQUENCE [LARGE SCALE GENOMIC DNA]</scope>
    <source>
        <strain evidence="3">ATCC 90039 / CBS 2479 / JCM 2466 / KCTC 7840 / NCYC 2677 / UAMH 7654</strain>
    </source>
</reference>
<comment type="caution">
    <text evidence="2">The sequence shown here is derived from an EMBL/GenBank/DDBJ whole genome shotgun (WGS) entry which is preliminary data.</text>
</comment>
<feature type="compositionally biased region" description="Polar residues" evidence="1">
    <location>
        <begin position="11"/>
        <end position="25"/>
    </location>
</feature>
<gene>
    <name evidence="2" type="ORF">A1Q1_01301</name>
</gene>
<dbReference type="EMBL" id="ALBS01000168">
    <property type="protein sequence ID" value="EJT49557.1"/>
    <property type="molecule type" value="Genomic_DNA"/>
</dbReference>
<dbReference type="RefSeq" id="XP_014179849.1">
    <property type="nucleotide sequence ID" value="XM_014324374.1"/>
</dbReference>
<feature type="region of interest" description="Disordered" evidence="1">
    <location>
        <begin position="1"/>
        <end position="25"/>
    </location>
</feature>
<evidence type="ECO:0000313" key="3">
    <source>
        <dbReference type="Proteomes" id="UP000002748"/>
    </source>
</evidence>
<feature type="compositionally biased region" description="Basic and acidic residues" evidence="1">
    <location>
        <begin position="183"/>
        <end position="216"/>
    </location>
</feature>